<keyword evidence="3" id="KW-1185">Reference proteome</keyword>
<dbReference type="Proteomes" id="UP000584587">
    <property type="component" value="Unassembled WGS sequence"/>
</dbReference>
<dbReference type="RefSeq" id="WP_168104888.1">
    <property type="nucleotide sequence ID" value="NZ_CP051215.1"/>
</dbReference>
<evidence type="ECO:0000313" key="2">
    <source>
        <dbReference type="EMBL" id="NKE38416.1"/>
    </source>
</evidence>
<accession>A0A846U0R4</accession>
<feature type="transmembrane region" description="Helical" evidence="1">
    <location>
        <begin position="82"/>
        <end position="101"/>
    </location>
</feature>
<dbReference type="EMBL" id="JAAVVK010000001">
    <property type="protein sequence ID" value="NKE38416.1"/>
    <property type="molecule type" value="Genomic_DNA"/>
</dbReference>
<feature type="transmembrane region" description="Helical" evidence="1">
    <location>
        <begin position="6"/>
        <end position="29"/>
    </location>
</feature>
<protein>
    <recommendedName>
        <fullName evidence="4">Transmembrane protein</fullName>
    </recommendedName>
</protein>
<feature type="transmembrane region" description="Helical" evidence="1">
    <location>
        <begin position="41"/>
        <end position="62"/>
    </location>
</feature>
<keyword evidence="1" id="KW-0812">Transmembrane</keyword>
<evidence type="ECO:0008006" key="4">
    <source>
        <dbReference type="Google" id="ProtNLM"/>
    </source>
</evidence>
<dbReference type="AlphaFoldDB" id="A0A846U0R4"/>
<gene>
    <name evidence="2" type="ORF">HER12_01415</name>
</gene>
<comment type="caution">
    <text evidence="2">The sequence shown here is derived from an EMBL/GenBank/DDBJ whole genome shotgun (WGS) entry which is preliminary data.</text>
</comment>
<evidence type="ECO:0000256" key="1">
    <source>
        <dbReference type="SAM" id="Phobius"/>
    </source>
</evidence>
<keyword evidence="1" id="KW-0472">Membrane</keyword>
<reference evidence="2 3" key="1">
    <citation type="submission" date="2020-04" db="EMBL/GenBank/DDBJ databases">
        <title>Complete genome sequence of Spiroplasma platyhelix ATCC 51748, an insect isolate.</title>
        <authorList>
            <person name="Green E.A."/>
            <person name="Klassen J.L."/>
        </authorList>
    </citation>
    <scope>NUCLEOTIDE SEQUENCE [LARGE SCALE GENOMIC DNA]</scope>
    <source>
        <strain evidence="2 3">PALS-1</strain>
    </source>
</reference>
<proteinExistence type="predicted"/>
<evidence type="ECO:0000313" key="3">
    <source>
        <dbReference type="Proteomes" id="UP000584587"/>
    </source>
</evidence>
<sequence length="118" mass="13654">MLSGWELTYTILIFLAFIILSSFNGFLLAKILKDQTIEKNLFWIFICLIFFDEFLILVAFVFKILSFSLATDLYHLEITLANWIAFIALILAIIILIFLPLQTKNTSTNSKLVKKELN</sequence>
<keyword evidence="1" id="KW-1133">Transmembrane helix</keyword>
<name>A0A846U0R4_9MOLU</name>
<organism evidence="2 3">
    <name type="scientific">Spiroplasma platyhelix PALS-1</name>
    <dbReference type="NCBI Taxonomy" id="1276218"/>
    <lineage>
        <taxon>Bacteria</taxon>
        <taxon>Bacillati</taxon>
        <taxon>Mycoplasmatota</taxon>
        <taxon>Mollicutes</taxon>
        <taxon>Entomoplasmatales</taxon>
        <taxon>Spiroplasmataceae</taxon>
        <taxon>Spiroplasma</taxon>
    </lineage>
</organism>